<proteinExistence type="inferred from homology"/>
<dbReference type="InterPro" id="IPR051557">
    <property type="entry name" value="NipSnap_domain"/>
</dbReference>
<dbReference type="RefSeq" id="WP_285997567.1">
    <property type="nucleotide sequence ID" value="NZ_CP127295.1"/>
</dbReference>
<dbReference type="PANTHER" id="PTHR21017:SF17">
    <property type="entry name" value="PROTEIN NIPSNAP"/>
    <property type="match status" value="1"/>
</dbReference>
<dbReference type="KEGG" id="amog:QRX60_44930"/>
<sequence length="105" mass="11575">MIVEERNYQLVPGGARRYLDAWHRQGRGPQVAHLGEPLGVYTVEVGALNTLVYLWGFPDQADRAARRARLAGDPAFAAFRGEVRSLLVAQSNRILVPATPPEGRP</sequence>
<protein>
    <submittedName>
        <fullName evidence="3">NIPSNAP family protein</fullName>
    </submittedName>
</protein>
<evidence type="ECO:0000313" key="3">
    <source>
        <dbReference type="EMBL" id="WIY01107.1"/>
    </source>
</evidence>
<comment type="similarity">
    <text evidence="1">Belongs to the NipSnap family.</text>
</comment>
<dbReference type="AlphaFoldDB" id="A0A9Y2JPN3"/>
<dbReference type="EMBL" id="CP127295">
    <property type="protein sequence ID" value="WIY01107.1"/>
    <property type="molecule type" value="Genomic_DNA"/>
</dbReference>
<organism evidence="3 4">
    <name type="scientific">Amycolatopsis mongoliensis</name>
    <dbReference type="NCBI Taxonomy" id="715475"/>
    <lineage>
        <taxon>Bacteria</taxon>
        <taxon>Bacillati</taxon>
        <taxon>Actinomycetota</taxon>
        <taxon>Actinomycetes</taxon>
        <taxon>Pseudonocardiales</taxon>
        <taxon>Pseudonocardiaceae</taxon>
        <taxon>Amycolatopsis</taxon>
    </lineage>
</organism>
<keyword evidence="4" id="KW-1185">Reference proteome</keyword>
<dbReference type="InterPro" id="IPR011008">
    <property type="entry name" value="Dimeric_a/b-barrel"/>
</dbReference>
<reference evidence="3 4" key="1">
    <citation type="submission" date="2023-06" db="EMBL/GenBank/DDBJ databases">
        <authorList>
            <person name="Oyuntsetseg B."/>
            <person name="Kim S.B."/>
        </authorList>
    </citation>
    <scope>NUCLEOTIDE SEQUENCE [LARGE SCALE GENOMIC DNA]</scope>
    <source>
        <strain evidence="3 4">4-36</strain>
    </source>
</reference>
<gene>
    <name evidence="3" type="ORF">QRX60_44930</name>
</gene>
<dbReference type="Proteomes" id="UP001239397">
    <property type="component" value="Chromosome"/>
</dbReference>
<dbReference type="InterPro" id="IPR012577">
    <property type="entry name" value="NIPSNAP"/>
</dbReference>
<name>A0A9Y2JPN3_9PSEU</name>
<evidence type="ECO:0000313" key="4">
    <source>
        <dbReference type="Proteomes" id="UP001239397"/>
    </source>
</evidence>
<dbReference type="SUPFAM" id="SSF54909">
    <property type="entry name" value="Dimeric alpha+beta barrel"/>
    <property type="match status" value="1"/>
</dbReference>
<accession>A0A9Y2JPN3</accession>
<evidence type="ECO:0000259" key="2">
    <source>
        <dbReference type="Pfam" id="PF07978"/>
    </source>
</evidence>
<dbReference type="Gene3D" id="3.30.70.100">
    <property type="match status" value="1"/>
</dbReference>
<dbReference type="Pfam" id="PF07978">
    <property type="entry name" value="NIPSNAP"/>
    <property type="match status" value="1"/>
</dbReference>
<evidence type="ECO:0000256" key="1">
    <source>
        <dbReference type="ARBA" id="ARBA00005291"/>
    </source>
</evidence>
<feature type="domain" description="NIPSNAP" evidence="2">
    <location>
        <begin position="3"/>
        <end position="98"/>
    </location>
</feature>
<dbReference type="PANTHER" id="PTHR21017">
    <property type="entry name" value="NIPSNAP-RELATED"/>
    <property type="match status" value="1"/>
</dbReference>